<dbReference type="Gene3D" id="3.40.1050.10">
    <property type="entry name" value="Carbonic anhydrase"/>
    <property type="match status" value="1"/>
</dbReference>
<dbReference type="PANTHER" id="PTHR11002">
    <property type="entry name" value="CARBONIC ANHYDRASE"/>
    <property type="match status" value="1"/>
</dbReference>
<dbReference type="PROSITE" id="PS00704">
    <property type="entry name" value="PROK_CO2_ANHYDRASE_1"/>
    <property type="match status" value="1"/>
</dbReference>
<keyword evidence="3 7" id="KW-0479">Metal-binding</keyword>
<keyword evidence="4 7" id="KW-0862">Zinc</keyword>
<organism evidence="8 9">
    <name type="scientific">Methanothermococcus okinawensis</name>
    <dbReference type="NCBI Taxonomy" id="155863"/>
    <lineage>
        <taxon>Archaea</taxon>
        <taxon>Methanobacteriati</taxon>
        <taxon>Methanobacteriota</taxon>
        <taxon>Methanomada group</taxon>
        <taxon>Methanococci</taxon>
        <taxon>Methanococcales</taxon>
        <taxon>Methanococcaceae</taxon>
        <taxon>Methanothermococcus</taxon>
    </lineage>
</organism>
<dbReference type="SUPFAM" id="SSF53056">
    <property type="entry name" value="beta-carbonic anhydrase, cab"/>
    <property type="match status" value="1"/>
</dbReference>
<proteinExistence type="inferred from homology"/>
<evidence type="ECO:0000256" key="2">
    <source>
        <dbReference type="ARBA" id="ARBA00012925"/>
    </source>
</evidence>
<dbReference type="GO" id="GO:0008270">
    <property type="term" value="F:zinc ion binding"/>
    <property type="evidence" value="ECO:0007669"/>
    <property type="project" value="InterPro"/>
</dbReference>
<evidence type="ECO:0000313" key="8">
    <source>
        <dbReference type="EMBL" id="HIQ32809.1"/>
    </source>
</evidence>
<comment type="similarity">
    <text evidence="1">Belongs to the beta-class carbonic anhydrase family.</text>
</comment>
<sequence length="219" mass="25188">MEGKDLKTLIKNYMEYRKEYYEKNKELFAKLAEEGQKPKVFFITCSDSRVVPSIITKGDPGDLFVLRVIGNFVPPHESALEYSGVASAIEYAVSVLEVEHIIVCGHSQCGACKALYQDIPEDPEMMAIKKWLKVAEPVKEYVLKEIGNKTVDKEKLAELTEKTSIKFQIKNLMTYPGVKRRVENGELSIHGWYFNIRTGEIEYYDQERDTFIPLEQYKG</sequence>
<gene>
    <name evidence="8" type="ORF">EYH55_04960</name>
</gene>
<evidence type="ECO:0000256" key="4">
    <source>
        <dbReference type="ARBA" id="ARBA00022833"/>
    </source>
</evidence>
<evidence type="ECO:0000313" key="9">
    <source>
        <dbReference type="Proteomes" id="UP000623215"/>
    </source>
</evidence>
<dbReference type="GO" id="GO:0015976">
    <property type="term" value="P:carbon utilization"/>
    <property type="evidence" value="ECO:0007669"/>
    <property type="project" value="InterPro"/>
</dbReference>
<keyword evidence="5" id="KW-0456">Lyase</keyword>
<evidence type="ECO:0000256" key="5">
    <source>
        <dbReference type="ARBA" id="ARBA00023239"/>
    </source>
</evidence>
<dbReference type="CDD" id="cd00884">
    <property type="entry name" value="beta_CA_cladeB"/>
    <property type="match status" value="1"/>
</dbReference>
<evidence type="ECO:0000256" key="6">
    <source>
        <dbReference type="ARBA" id="ARBA00048348"/>
    </source>
</evidence>
<reference evidence="8" key="1">
    <citation type="journal article" date="2020" name="ISME J.">
        <title>Gammaproteobacteria mediating utilization of methyl-, sulfur- and petroleum organic compounds in deep ocean hydrothermal plumes.</title>
        <authorList>
            <person name="Zhou Z."/>
            <person name="Liu Y."/>
            <person name="Pan J."/>
            <person name="Cron B.R."/>
            <person name="Toner B.M."/>
            <person name="Anantharaman K."/>
            <person name="Breier J.A."/>
            <person name="Dick G.J."/>
            <person name="Li M."/>
        </authorList>
    </citation>
    <scope>NUCLEOTIDE SEQUENCE</scope>
    <source>
        <strain evidence="8">SZUA-1534</strain>
    </source>
</reference>
<comment type="caution">
    <text evidence="8">The sequence shown here is derived from an EMBL/GenBank/DDBJ whole genome shotgun (WGS) entry which is preliminary data.</text>
</comment>
<evidence type="ECO:0000256" key="1">
    <source>
        <dbReference type="ARBA" id="ARBA00006217"/>
    </source>
</evidence>
<evidence type="ECO:0000256" key="3">
    <source>
        <dbReference type="ARBA" id="ARBA00022723"/>
    </source>
</evidence>
<evidence type="ECO:0000256" key="7">
    <source>
        <dbReference type="PIRSR" id="PIRSR601765-2"/>
    </source>
</evidence>
<comment type="cofactor">
    <cofactor evidence="7">
        <name>Zn(2+)</name>
        <dbReference type="ChEBI" id="CHEBI:29105"/>
    </cofactor>
    <text evidence="7">Binds 1 zinc ion per subunit.</text>
</comment>
<dbReference type="InterPro" id="IPR036874">
    <property type="entry name" value="Carbonic_anhydrase_sf"/>
</dbReference>
<dbReference type="EMBL" id="DQVW01000094">
    <property type="protein sequence ID" value="HIQ32809.1"/>
    <property type="molecule type" value="Genomic_DNA"/>
</dbReference>
<dbReference type="InterPro" id="IPR015892">
    <property type="entry name" value="Carbonic_anhydrase_CS"/>
</dbReference>
<feature type="binding site" evidence="7">
    <location>
        <position position="106"/>
    </location>
    <ligand>
        <name>Zn(2+)</name>
        <dbReference type="ChEBI" id="CHEBI:29105"/>
    </ligand>
</feature>
<dbReference type="PANTHER" id="PTHR11002:SF76">
    <property type="entry name" value="CARBONIC ANHYDRASE"/>
    <property type="match status" value="1"/>
</dbReference>
<feature type="binding site" evidence="7">
    <location>
        <position position="109"/>
    </location>
    <ligand>
        <name>Zn(2+)</name>
        <dbReference type="ChEBI" id="CHEBI:29105"/>
    </ligand>
</feature>
<feature type="binding site" evidence="7">
    <location>
        <position position="45"/>
    </location>
    <ligand>
        <name>Zn(2+)</name>
        <dbReference type="ChEBI" id="CHEBI:29105"/>
    </ligand>
</feature>
<name>A0A833A1Z1_9EURY</name>
<dbReference type="PROSITE" id="PS00705">
    <property type="entry name" value="PROK_CO2_ANHYDRASE_2"/>
    <property type="match status" value="1"/>
</dbReference>
<dbReference type="Proteomes" id="UP000623215">
    <property type="component" value="Unassembled WGS sequence"/>
</dbReference>
<protein>
    <recommendedName>
        <fullName evidence="2">carbonic anhydrase</fullName>
        <ecNumber evidence="2">4.2.1.1</ecNumber>
    </recommendedName>
</protein>
<dbReference type="SMART" id="SM00947">
    <property type="entry name" value="Pro_CA"/>
    <property type="match status" value="1"/>
</dbReference>
<dbReference type="FunFam" id="3.40.1050.10:FF:000003">
    <property type="entry name" value="Carbonic anhydrase"/>
    <property type="match status" value="1"/>
</dbReference>
<dbReference type="AlphaFoldDB" id="A0A833A1Z1"/>
<dbReference type="InterPro" id="IPR001765">
    <property type="entry name" value="Carbonic_anhydrase"/>
</dbReference>
<accession>A0A833A1Z1</accession>
<dbReference type="EC" id="4.2.1.1" evidence="2"/>
<dbReference type="InterPro" id="IPR045066">
    <property type="entry name" value="Beta_CA_cladeB"/>
</dbReference>
<dbReference type="Pfam" id="PF00484">
    <property type="entry name" value="Pro_CA"/>
    <property type="match status" value="1"/>
</dbReference>
<comment type="catalytic activity">
    <reaction evidence="6">
        <text>hydrogencarbonate + H(+) = CO2 + H2O</text>
        <dbReference type="Rhea" id="RHEA:10748"/>
        <dbReference type="ChEBI" id="CHEBI:15377"/>
        <dbReference type="ChEBI" id="CHEBI:15378"/>
        <dbReference type="ChEBI" id="CHEBI:16526"/>
        <dbReference type="ChEBI" id="CHEBI:17544"/>
        <dbReference type="EC" id="4.2.1.1"/>
    </reaction>
</comment>
<dbReference type="GO" id="GO:0004089">
    <property type="term" value="F:carbonate dehydratase activity"/>
    <property type="evidence" value="ECO:0007669"/>
    <property type="project" value="UniProtKB-EC"/>
</dbReference>